<evidence type="ECO:0000256" key="3">
    <source>
        <dbReference type="ARBA" id="ARBA00022655"/>
    </source>
</evidence>
<accession>A0A1H4KEN9</accession>
<dbReference type="Pfam" id="PF02317">
    <property type="entry name" value="Octopine_DH"/>
    <property type="match status" value="1"/>
</dbReference>
<sequence length="347" mass="37553">MRIAMLGAGAVGYANSAYLLDRGHEVTLWSPSGRSTAALRDAAIICEGEVEGVFRPEIATTCAEAVENADIVMVALPANGHRMVYEAMVPALSDGQVVVISAQPVLAGYRLRAAITERGLDVPVVVWGTTLLRSRRHEGTRVRINTIRRSLDAAVWPAGNSAAENLCAEVFGDRFRMRDDMMAVSLANINPQCHLALALTNITRMERAEVWGQSENLTASVARLLADLDAERLAIGSALGIEVRSLAEHYSRTYELPESSLEQMAEAIRALGPGQLGPTTADSRYVLEDAPFGLVALVALGRATGREAVLHEAGLRLLSSLYRREFTTENDVLEGLDIQSLVDEARF</sequence>
<dbReference type="AlphaFoldDB" id="A0A1H4KEN9"/>
<dbReference type="InterPro" id="IPR008927">
    <property type="entry name" value="6-PGluconate_DH-like_C_sf"/>
</dbReference>
<comment type="pathway">
    <text evidence="1">Cofactor biosynthesis; (R)-pantothenate biosynthesis; (R)-pantoate from 3-methyl-2-oxobutanoate: step 2/2.</text>
</comment>
<gene>
    <name evidence="7" type="ORF">SAMN05216452_2194</name>
</gene>
<dbReference type="Gene3D" id="3.40.50.720">
    <property type="entry name" value="NAD(P)-binding Rossmann-like Domain"/>
    <property type="match status" value="1"/>
</dbReference>
<dbReference type="GO" id="GO:0008677">
    <property type="term" value="F:2-dehydropantoate 2-reductase activity"/>
    <property type="evidence" value="ECO:0007669"/>
    <property type="project" value="UniProtKB-EC"/>
</dbReference>
<proteinExistence type="predicted"/>
<reference evidence="8" key="1">
    <citation type="submission" date="2016-10" db="EMBL/GenBank/DDBJ databases">
        <authorList>
            <person name="Varghese N."/>
            <person name="Submissions S."/>
        </authorList>
    </citation>
    <scope>NUCLEOTIDE SEQUENCE [LARGE SCALE GENOMIC DNA]</scope>
    <source>
        <strain evidence="8">ES.061</strain>
    </source>
</reference>
<dbReference type="SUPFAM" id="SSF48179">
    <property type="entry name" value="6-phosphogluconate dehydrogenase C-terminal domain-like"/>
    <property type="match status" value="1"/>
</dbReference>
<keyword evidence="8" id="KW-1185">Reference proteome</keyword>
<evidence type="ECO:0000256" key="1">
    <source>
        <dbReference type="ARBA" id="ARBA00004994"/>
    </source>
</evidence>
<keyword evidence="3" id="KW-0566">Pantothenate biosynthesis</keyword>
<dbReference type="InterPro" id="IPR013328">
    <property type="entry name" value="6PGD_dom2"/>
</dbReference>
<comment type="catalytic activity">
    <reaction evidence="4">
        <text>(R)-pantoate + NADP(+) = 2-dehydropantoate + NADPH + H(+)</text>
        <dbReference type="Rhea" id="RHEA:16233"/>
        <dbReference type="ChEBI" id="CHEBI:11561"/>
        <dbReference type="ChEBI" id="CHEBI:15378"/>
        <dbReference type="ChEBI" id="CHEBI:15980"/>
        <dbReference type="ChEBI" id="CHEBI:57783"/>
        <dbReference type="ChEBI" id="CHEBI:58349"/>
        <dbReference type="EC" id="1.1.1.169"/>
    </reaction>
</comment>
<evidence type="ECO:0000313" key="7">
    <source>
        <dbReference type="EMBL" id="SEB57009.1"/>
    </source>
</evidence>
<evidence type="ECO:0000256" key="2">
    <source>
        <dbReference type="ARBA" id="ARBA00019465"/>
    </source>
</evidence>
<dbReference type="InterPro" id="IPR036291">
    <property type="entry name" value="NAD(P)-bd_dom_sf"/>
</dbReference>
<dbReference type="Pfam" id="PF02558">
    <property type="entry name" value="ApbA"/>
    <property type="match status" value="1"/>
</dbReference>
<evidence type="ECO:0000259" key="5">
    <source>
        <dbReference type="Pfam" id="PF02317"/>
    </source>
</evidence>
<organism evidence="7 8">
    <name type="scientific">Nitratireductor aquibiodomus</name>
    <dbReference type="NCBI Taxonomy" id="204799"/>
    <lineage>
        <taxon>Bacteria</taxon>
        <taxon>Pseudomonadati</taxon>
        <taxon>Pseudomonadota</taxon>
        <taxon>Alphaproteobacteria</taxon>
        <taxon>Hyphomicrobiales</taxon>
        <taxon>Phyllobacteriaceae</taxon>
        <taxon>Nitratireductor</taxon>
    </lineage>
</organism>
<dbReference type="SUPFAM" id="SSF51735">
    <property type="entry name" value="NAD(P)-binding Rossmann-fold domains"/>
    <property type="match status" value="1"/>
</dbReference>
<protein>
    <recommendedName>
        <fullName evidence="2">2-dehydropantoate 2-reductase</fullName>
    </recommendedName>
</protein>
<evidence type="ECO:0000313" key="8">
    <source>
        <dbReference type="Proteomes" id="UP000199064"/>
    </source>
</evidence>
<evidence type="ECO:0000259" key="6">
    <source>
        <dbReference type="Pfam" id="PF02558"/>
    </source>
</evidence>
<dbReference type="Gene3D" id="1.10.1040.10">
    <property type="entry name" value="N-(1-d-carboxylethyl)-l-norvaline Dehydrogenase, domain 2"/>
    <property type="match status" value="1"/>
</dbReference>
<dbReference type="GO" id="GO:0015940">
    <property type="term" value="P:pantothenate biosynthetic process"/>
    <property type="evidence" value="ECO:0007669"/>
    <property type="project" value="UniProtKB-UniPathway"/>
</dbReference>
<dbReference type="EMBL" id="FNSL01000001">
    <property type="protein sequence ID" value="SEB57009.1"/>
    <property type="molecule type" value="Genomic_DNA"/>
</dbReference>
<dbReference type="InterPro" id="IPR013332">
    <property type="entry name" value="KPR_N"/>
</dbReference>
<dbReference type="Proteomes" id="UP000199064">
    <property type="component" value="Unassembled WGS sequence"/>
</dbReference>
<evidence type="ECO:0000256" key="4">
    <source>
        <dbReference type="ARBA" id="ARBA00048793"/>
    </source>
</evidence>
<feature type="domain" description="Ketopantoate reductase N-terminal" evidence="6">
    <location>
        <begin position="3"/>
        <end position="145"/>
    </location>
</feature>
<feature type="domain" description="Opine dehydrogenase" evidence="5">
    <location>
        <begin position="179"/>
        <end position="321"/>
    </location>
</feature>
<name>A0A1H4KEN9_9HYPH</name>
<dbReference type="InterPro" id="IPR003421">
    <property type="entry name" value="Opine_DH"/>
</dbReference>
<dbReference type="UniPathway" id="UPA00028">
    <property type="reaction ID" value="UER00004"/>
</dbReference>